<dbReference type="Pfam" id="PF02816">
    <property type="entry name" value="Alpha_kinase"/>
    <property type="match status" value="1"/>
</dbReference>
<keyword evidence="15" id="KW-1185">Reference proteome</keyword>
<dbReference type="Pfam" id="PF00047">
    <property type="entry name" value="ig"/>
    <property type="match status" value="1"/>
</dbReference>
<comment type="similarity">
    <text evidence="1">Belongs to the protein kinase superfamily. Alpha-type protein kinase family. ALPK subfamily.</text>
</comment>
<dbReference type="PANTHER" id="PTHR47091:SF2">
    <property type="entry name" value="ALPHA-PROTEIN KINASE 2"/>
    <property type="match status" value="1"/>
</dbReference>
<dbReference type="GO" id="GO:0004674">
    <property type="term" value="F:protein serine/threonine kinase activity"/>
    <property type="evidence" value="ECO:0007669"/>
    <property type="project" value="UniProtKB-KW"/>
</dbReference>
<organism evidence="14 15">
    <name type="scientific">Merluccius polli</name>
    <name type="common">Benguela hake</name>
    <name type="synonym">Merluccius cadenati</name>
    <dbReference type="NCBI Taxonomy" id="89951"/>
    <lineage>
        <taxon>Eukaryota</taxon>
        <taxon>Metazoa</taxon>
        <taxon>Chordata</taxon>
        <taxon>Craniata</taxon>
        <taxon>Vertebrata</taxon>
        <taxon>Euteleostomi</taxon>
        <taxon>Actinopterygii</taxon>
        <taxon>Neopterygii</taxon>
        <taxon>Teleostei</taxon>
        <taxon>Neoteleostei</taxon>
        <taxon>Acanthomorphata</taxon>
        <taxon>Zeiogadaria</taxon>
        <taxon>Gadariae</taxon>
        <taxon>Gadiformes</taxon>
        <taxon>Gadoidei</taxon>
        <taxon>Merlucciidae</taxon>
        <taxon>Merluccius</taxon>
    </lineage>
</organism>
<feature type="compositionally biased region" description="Polar residues" evidence="11">
    <location>
        <begin position="821"/>
        <end position="831"/>
    </location>
</feature>
<dbReference type="InterPro" id="IPR013151">
    <property type="entry name" value="Immunoglobulin_dom"/>
</dbReference>
<dbReference type="CDD" id="cd00096">
    <property type="entry name" value="Ig"/>
    <property type="match status" value="1"/>
</dbReference>
<dbReference type="SUPFAM" id="SSF56112">
    <property type="entry name" value="Protein kinase-like (PK-like)"/>
    <property type="match status" value="1"/>
</dbReference>
<feature type="compositionally biased region" description="Basic and acidic residues" evidence="11">
    <location>
        <begin position="621"/>
        <end position="637"/>
    </location>
</feature>
<comment type="catalytic activity">
    <reaction evidence="10">
        <text>L-tyrosyl-[protein] + ATP = O-phospho-L-tyrosyl-[protein] + ADP + H(+)</text>
        <dbReference type="Rhea" id="RHEA:10596"/>
        <dbReference type="Rhea" id="RHEA-COMP:10136"/>
        <dbReference type="Rhea" id="RHEA-COMP:20101"/>
        <dbReference type="ChEBI" id="CHEBI:15378"/>
        <dbReference type="ChEBI" id="CHEBI:30616"/>
        <dbReference type="ChEBI" id="CHEBI:46858"/>
        <dbReference type="ChEBI" id="CHEBI:61978"/>
        <dbReference type="ChEBI" id="CHEBI:456216"/>
        <dbReference type="EC" id="2.7.10.1"/>
    </reaction>
</comment>
<feature type="region of interest" description="Disordered" evidence="11">
    <location>
        <begin position="1359"/>
        <end position="1387"/>
    </location>
</feature>
<comment type="caution">
    <text evidence="14">The sequence shown here is derived from an EMBL/GenBank/DDBJ whole genome shotgun (WGS) entry which is preliminary data.</text>
</comment>
<evidence type="ECO:0000256" key="2">
    <source>
        <dbReference type="ARBA" id="ARBA00012513"/>
    </source>
</evidence>
<feature type="region of interest" description="Disordered" evidence="11">
    <location>
        <begin position="757"/>
        <end position="874"/>
    </location>
</feature>
<feature type="region of interest" description="Disordered" evidence="11">
    <location>
        <begin position="295"/>
        <end position="321"/>
    </location>
</feature>
<feature type="region of interest" description="Disordered" evidence="11">
    <location>
        <begin position="920"/>
        <end position="939"/>
    </location>
</feature>
<dbReference type="GO" id="GO:0005524">
    <property type="term" value="F:ATP binding"/>
    <property type="evidence" value="ECO:0007669"/>
    <property type="project" value="InterPro"/>
</dbReference>
<keyword evidence="7" id="KW-0393">Immunoglobulin domain</keyword>
<protein>
    <recommendedName>
        <fullName evidence="2">non-specific serine/threonine protein kinase</fullName>
        <ecNumber evidence="2">2.7.11.1</ecNumber>
    </recommendedName>
</protein>
<evidence type="ECO:0000256" key="11">
    <source>
        <dbReference type="SAM" id="MobiDB-lite"/>
    </source>
</evidence>
<name>A0AA47M430_MERPO</name>
<evidence type="ECO:0000256" key="1">
    <source>
        <dbReference type="ARBA" id="ARBA00008651"/>
    </source>
</evidence>
<feature type="compositionally biased region" description="Low complexity" evidence="11">
    <location>
        <begin position="304"/>
        <end position="321"/>
    </location>
</feature>
<keyword evidence="3" id="KW-0723">Serine/threonine-protein kinase</keyword>
<evidence type="ECO:0000259" key="13">
    <source>
        <dbReference type="PROSITE" id="PS51158"/>
    </source>
</evidence>
<dbReference type="InterPro" id="IPR036179">
    <property type="entry name" value="Ig-like_dom_sf"/>
</dbReference>
<keyword evidence="6" id="KW-1015">Disulfide bond</keyword>
<dbReference type="EMBL" id="JAOPHQ010005997">
    <property type="protein sequence ID" value="KAK0133303.1"/>
    <property type="molecule type" value="Genomic_DNA"/>
</dbReference>
<feature type="region of interest" description="Disordered" evidence="11">
    <location>
        <begin position="333"/>
        <end position="355"/>
    </location>
</feature>
<feature type="compositionally biased region" description="Basic and acidic residues" evidence="11">
    <location>
        <begin position="802"/>
        <end position="812"/>
    </location>
</feature>
<feature type="compositionally biased region" description="Polar residues" evidence="11">
    <location>
        <begin position="547"/>
        <end position="561"/>
    </location>
</feature>
<evidence type="ECO:0000313" key="14">
    <source>
        <dbReference type="EMBL" id="KAK0133303.1"/>
    </source>
</evidence>
<dbReference type="PROSITE" id="PS51158">
    <property type="entry name" value="ALPHA_KINASE"/>
    <property type="match status" value="1"/>
</dbReference>
<dbReference type="InterPro" id="IPR007110">
    <property type="entry name" value="Ig-like_dom"/>
</dbReference>
<evidence type="ECO:0000256" key="10">
    <source>
        <dbReference type="ARBA" id="ARBA00051243"/>
    </source>
</evidence>
<dbReference type="InterPro" id="IPR011009">
    <property type="entry name" value="Kinase-like_dom_sf"/>
</dbReference>
<proteinExistence type="inferred from homology"/>
<feature type="domain" description="Ig-like" evidence="12">
    <location>
        <begin position="1012"/>
        <end position="1100"/>
    </location>
</feature>
<dbReference type="SUPFAM" id="SSF48726">
    <property type="entry name" value="Immunoglobulin"/>
    <property type="match status" value="1"/>
</dbReference>
<gene>
    <name evidence="14" type="primary">ALPK2</name>
    <name evidence="14" type="ORF">N1851_031187</name>
</gene>
<dbReference type="InterPro" id="IPR004166">
    <property type="entry name" value="a-kinase_dom"/>
</dbReference>
<comment type="catalytic activity">
    <reaction evidence="9">
        <text>L-seryl-[protein] + ATP = O-phospho-L-seryl-[protein] + ADP + H(+)</text>
        <dbReference type="Rhea" id="RHEA:17989"/>
        <dbReference type="Rhea" id="RHEA-COMP:9863"/>
        <dbReference type="Rhea" id="RHEA-COMP:11604"/>
        <dbReference type="ChEBI" id="CHEBI:15378"/>
        <dbReference type="ChEBI" id="CHEBI:29999"/>
        <dbReference type="ChEBI" id="CHEBI:30616"/>
        <dbReference type="ChEBI" id="CHEBI:83421"/>
        <dbReference type="ChEBI" id="CHEBI:456216"/>
        <dbReference type="EC" id="2.7.11.1"/>
    </reaction>
</comment>
<dbReference type="GO" id="GO:0004714">
    <property type="term" value="F:transmembrane receptor protein tyrosine kinase activity"/>
    <property type="evidence" value="ECO:0007669"/>
    <property type="project" value="UniProtKB-EC"/>
</dbReference>
<feature type="region of interest" description="Disordered" evidence="11">
    <location>
        <begin position="76"/>
        <end position="116"/>
    </location>
</feature>
<dbReference type="PROSITE" id="PS50835">
    <property type="entry name" value="IG_LIKE"/>
    <property type="match status" value="1"/>
</dbReference>
<accession>A0AA47M430</accession>
<dbReference type="Gene3D" id="2.60.40.10">
    <property type="entry name" value="Immunoglobulins"/>
    <property type="match status" value="1"/>
</dbReference>
<comment type="catalytic activity">
    <reaction evidence="8">
        <text>L-threonyl-[protein] + ATP = O-phospho-L-threonyl-[protein] + ADP + H(+)</text>
        <dbReference type="Rhea" id="RHEA:46608"/>
        <dbReference type="Rhea" id="RHEA-COMP:11060"/>
        <dbReference type="Rhea" id="RHEA-COMP:11605"/>
        <dbReference type="ChEBI" id="CHEBI:15378"/>
        <dbReference type="ChEBI" id="CHEBI:30013"/>
        <dbReference type="ChEBI" id="CHEBI:30616"/>
        <dbReference type="ChEBI" id="CHEBI:61977"/>
        <dbReference type="ChEBI" id="CHEBI:456216"/>
        <dbReference type="EC" id="2.7.11.1"/>
    </reaction>
</comment>
<feature type="region of interest" description="Disordered" evidence="11">
    <location>
        <begin position="540"/>
        <end position="567"/>
    </location>
</feature>
<reference evidence="14" key="1">
    <citation type="journal article" date="2023" name="Front. Mar. Sci.">
        <title>A new Merluccius polli reference genome to investigate the effects of global change in West African waters.</title>
        <authorList>
            <person name="Mateo J.L."/>
            <person name="Blanco-Fernandez C."/>
            <person name="Garcia-Vazquez E."/>
            <person name="Machado-Schiaffino G."/>
        </authorList>
    </citation>
    <scope>NUCLEOTIDE SEQUENCE</scope>
    <source>
        <strain evidence="14">C29</strain>
        <tissue evidence="14">Fin</tissue>
    </source>
</reference>
<evidence type="ECO:0000256" key="4">
    <source>
        <dbReference type="ARBA" id="ARBA00022679"/>
    </source>
</evidence>
<dbReference type="SMART" id="SM00811">
    <property type="entry name" value="Alpha_kinase"/>
    <property type="match status" value="1"/>
</dbReference>
<evidence type="ECO:0000256" key="8">
    <source>
        <dbReference type="ARBA" id="ARBA00047899"/>
    </source>
</evidence>
<dbReference type="EC" id="2.7.11.1" evidence="2"/>
<feature type="compositionally biased region" description="Basic and acidic residues" evidence="11">
    <location>
        <begin position="453"/>
        <end position="465"/>
    </location>
</feature>
<evidence type="ECO:0000256" key="6">
    <source>
        <dbReference type="ARBA" id="ARBA00023157"/>
    </source>
</evidence>
<evidence type="ECO:0000256" key="9">
    <source>
        <dbReference type="ARBA" id="ARBA00048679"/>
    </source>
</evidence>
<dbReference type="Proteomes" id="UP001174136">
    <property type="component" value="Unassembled WGS sequence"/>
</dbReference>
<evidence type="ECO:0000259" key="12">
    <source>
        <dbReference type="PROSITE" id="PS50835"/>
    </source>
</evidence>
<keyword evidence="4" id="KW-0808">Transferase</keyword>
<evidence type="ECO:0000256" key="7">
    <source>
        <dbReference type="ARBA" id="ARBA00023319"/>
    </source>
</evidence>
<dbReference type="Gene3D" id="3.20.200.10">
    <property type="entry name" value="MHCK/EF2 kinase"/>
    <property type="match status" value="1"/>
</dbReference>
<evidence type="ECO:0000313" key="15">
    <source>
        <dbReference type="Proteomes" id="UP001174136"/>
    </source>
</evidence>
<feature type="compositionally biased region" description="Basic and acidic residues" evidence="11">
    <location>
        <begin position="982"/>
        <end position="1016"/>
    </location>
</feature>
<feature type="region of interest" description="Disordered" evidence="11">
    <location>
        <begin position="977"/>
        <end position="1016"/>
    </location>
</feature>
<feature type="region of interest" description="Disordered" evidence="11">
    <location>
        <begin position="610"/>
        <end position="646"/>
    </location>
</feature>
<feature type="region of interest" description="Disordered" evidence="11">
    <location>
        <begin position="446"/>
        <end position="504"/>
    </location>
</feature>
<evidence type="ECO:0000256" key="3">
    <source>
        <dbReference type="ARBA" id="ARBA00022527"/>
    </source>
</evidence>
<feature type="compositionally biased region" description="Basic and acidic residues" evidence="11">
    <location>
        <begin position="858"/>
        <end position="871"/>
    </location>
</feature>
<dbReference type="InterPro" id="IPR013783">
    <property type="entry name" value="Ig-like_fold"/>
</dbReference>
<keyword evidence="5 14" id="KW-0418">Kinase</keyword>
<feature type="compositionally biased region" description="Basic and acidic residues" evidence="11">
    <location>
        <begin position="475"/>
        <end position="490"/>
    </location>
</feature>
<feature type="compositionally biased region" description="Basic and acidic residues" evidence="11">
    <location>
        <begin position="333"/>
        <end position="347"/>
    </location>
</feature>
<dbReference type="PANTHER" id="PTHR47091">
    <property type="entry name" value="ALPHA-PROTEIN KINASE 2-RELATED"/>
    <property type="match status" value="1"/>
</dbReference>
<feature type="domain" description="Alpha-type protein kinase" evidence="13">
    <location>
        <begin position="1123"/>
        <end position="1355"/>
    </location>
</feature>
<evidence type="ECO:0000256" key="5">
    <source>
        <dbReference type="ARBA" id="ARBA00022777"/>
    </source>
</evidence>
<sequence>MQYAVEPLFIIESDTQDFLNLSSQPNPALDHHFPSDRPSAFPQILECNTHIPSEHILPGAVTQYHNHSFTKLDLDSNSEHIGQEPPTGTDNAGKDGMPVGEAESASHVNSQAVQSDHPIDQWMDACQYLAGEDKRARKLDSEGTILDLWGSSVLREEEDCTDITTLSWPCPSADAKVSGYPSTEEGDAIRRASCGDIEGVWGAPHIERWSSVESWETALSDWAAIIASPPEEITAAFTEIGAEIDALTQALARDSEARMAVASPVETPGGASMQEDPFNRGIQVIQVIQDQTLDSQSRPDLCVSPGGSSSTITSPNTPTDPSIIKEFLEVKLEGSRASPREENKDAGETNSTLDQDTLAYPVDTSMTLSCVTLTTLGECSTDISTSAMIPGSPRIPAVLEESGPDLCQFWQCVDLMDRDGDTSNEEDAVLLHIEEDVDKDLETESTLSGLNIEEPHGGDVYKVTEEDNVSQQDLSVKDRDLRHDESELTDSHPTGGESETVESEAAGEDLYHFNDTAHALRNTNVPLDTKADLLGNADKQASHDTSLHQNVLSGEDPNSGSPAAPLAIGRPLLSVTNGLEGDQDCAQVEVFTDNKEPSCPHTKTCVPLPALEVTGKSPRQGHPENKTESTDETEHSNSDVQHSPQELKEELQVCLDNDLLNRGVCHLGDDAEDRFTADYNSRNITQEINILSRDLANLVAAPGDHYRLSEKSHVAYFTIDLVDPFFPKAIKDTAPPGLQNSDRPRTGWEKHLTMPHKTHRSNLDFKTRPKKDKCATGLHPATPTCKRQENLTAHIPVQQPTKVHDNHTKRDSLTGLEGNEDSSVTAGNSAAVSDALDTKSHGKKKKKHTTQNATVVKSEPEPPSVKEENGGKQKAMAGKISVFEAKFVTKIGKTKDKLVIPGKLECVQLDGVQKKSQHPEVKACPVKEPPNGGTHLDLQKTAPTNLLNDDAVKRRRLSENKFGKMVSALESKLTKAEVSMAPKREEAKSSMDTTRRKAYSEVVKQKTPREGPKVEKEIQAESVSGDPLSLCLWCQFSAVFADHTITWSREGSTLSELKRSGGDESRVSVTIPKASQQDLGKYTCVLTSLHGSLCLDYLLTYEASHVDIVGNEENVHCSRLLFKEDFLSQQYFGENEAASIVTEEVHFGEGMHRRAFRTKLQAGRVPQLEPGNTCVLKVHNSISYGTKSNDELVQKNFNLAVEECQVQNTAREYIKAYTTVAQSAEAFGEVPEIIPIYLVHRPSNDVPYATLEEELVGDFVKYSVRDGKEINLMRRDSEAGQKCCAFQHWVYHKTEGNLLVTDMQGVGMRLTDVGIATCKKGYKGFRGNCATSFIDQFKALHMCNKYCEILGLASLQPKPKKSFSAPKPKPQPPSATPKKKTFGPTEGNRCDTHPYHDTLSSPARGPFLEWDCRVPLMLSYELSIKKHNSPAVPERFFFFFCFRGGGGVRLIRVG</sequence>